<evidence type="ECO:0000313" key="2">
    <source>
        <dbReference type="Proteomes" id="UP000001777"/>
    </source>
</evidence>
<dbReference type="GeneID" id="5729560"/>
<reference evidence="1 2" key="1">
    <citation type="journal article" date="2005" name="Virology">
        <title>A novel rudivirus, ARV1, of the hyperthermophilic archaeal genus Acidianus.</title>
        <authorList>
            <person name="Vestergaard G."/>
            <person name="Haring M."/>
            <person name="Peng X."/>
            <person name="Rachel R."/>
            <person name="Garrett R.A."/>
            <person name="Prangishvili D."/>
        </authorList>
    </citation>
    <scope>NUCLEOTIDE SEQUENCE</scope>
</reference>
<keyword evidence="2" id="KW-1185">Reference proteome</keyword>
<accession>Q50I62</accession>
<sequence>MFIFKSRFRLPVFGFMVSLIKFTRSSGSAFSNADFSFFNELSLILYSKISFAKISSQFPIQKYRNIATKKINGFSIWYLVYCIFNEFSDRYPSFCAICLQFCFLFRANSYGHLYRFFFLFSGFIL</sequence>
<dbReference type="RefSeq" id="YP_001542626.1">
    <property type="nucleotide sequence ID" value="NC_009965.1"/>
</dbReference>
<evidence type="ECO:0000313" key="1">
    <source>
        <dbReference type="EMBL" id="CAI44164.1"/>
    </source>
</evidence>
<dbReference type="EMBL" id="AJ875026">
    <property type="protein sequence ID" value="CAI44164.1"/>
    <property type="molecule type" value="Genomic_DNA"/>
</dbReference>
<name>Q50I62_9VIRU</name>
<dbReference type="KEGG" id="vg:5729560"/>
<organism evidence="1 2">
    <name type="scientific">Acidianus rod-shaped virus 1</name>
    <dbReference type="NCBI Taxonomy" id="309181"/>
    <lineage>
        <taxon>Viruses</taxon>
        <taxon>Adnaviria</taxon>
        <taxon>Zilligvirae</taxon>
        <taxon>Taleaviricota</taxon>
        <taxon>Tokiviricetes</taxon>
        <taxon>Ligamenvirales</taxon>
        <taxon>Rudiviridae</taxon>
        <taxon>Itarudivirus</taxon>
        <taxon>Itarudivirus pozzuoliense</taxon>
        <taxon>Itarudivirus ARV1</taxon>
    </lineage>
</organism>
<proteinExistence type="predicted"/>
<protein>
    <submittedName>
        <fullName evidence="1">Uncharacterized protein</fullName>
    </submittedName>
</protein>
<dbReference type="Proteomes" id="UP000001777">
    <property type="component" value="Segment"/>
</dbReference>